<reference evidence="4" key="1">
    <citation type="journal article" date="2012" name="G3 (Bethesda)">
        <title>Pichia sorbitophila, an interspecies yeast hybrid reveals early steps of genome resolution following polyploidization.</title>
        <authorList>
            <person name="Leh Louis V."/>
            <person name="Despons L."/>
            <person name="Friedrich A."/>
            <person name="Martin T."/>
            <person name="Durrens P."/>
            <person name="Casaregola S."/>
            <person name="Neuveglise C."/>
            <person name="Fairhead C."/>
            <person name="Marck C."/>
            <person name="Cruz J.A."/>
            <person name="Straub M.L."/>
            <person name="Kugler V."/>
            <person name="Sacerdot C."/>
            <person name="Uzunov Z."/>
            <person name="Thierry A."/>
            <person name="Weiss S."/>
            <person name="Bleykasten C."/>
            <person name="De Montigny J."/>
            <person name="Jacques N."/>
            <person name="Jung P."/>
            <person name="Lemaire M."/>
            <person name="Mallet S."/>
            <person name="Morel G."/>
            <person name="Richard G.F."/>
            <person name="Sarkar A."/>
            <person name="Savel G."/>
            <person name="Schacherer J."/>
            <person name="Seret M.L."/>
            <person name="Talla E."/>
            <person name="Samson G."/>
            <person name="Jubin C."/>
            <person name="Poulain J."/>
            <person name="Vacherie B."/>
            <person name="Barbe V."/>
            <person name="Pelletier E."/>
            <person name="Sherman D.J."/>
            <person name="Westhof E."/>
            <person name="Weissenbach J."/>
            <person name="Baret P.V."/>
            <person name="Wincker P."/>
            <person name="Gaillardin C."/>
            <person name="Dujon B."/>
            <person name="Souciet J.L."/>
        </authorList>
    </citation>
    <scope>NUCLEOTIDE SEQUENCE [LARGE SCALE GENOMIC DNA]</scope>
    <source>
        <strain evidence="4">CBS 270.75 / DBVPG 7215 / KCTC 17166 / NRRL Y-17582</strain>
    </source>
</reference>
<protein>
    <recommendedName>
        <fullName evidence="2">SPIN90/Ldb17 leucine-rich domain-containing protein</fullName>
    </recommendedName>
</protein>
<evidence type="ECO:0000313" key="3">
    <source>
        <dbReference type="EMBL" id="AET41370.1"/>
    </source>
</evidence>
<sequence length="489" mass="57591">MSQVLNRQRYAYHNTYHQLRLFMITESVYTHRSHGMLPNHTREEKLRFWEYLESLLELSDYSNESSVNSSLVSYIQKASQSYNDYITHDQDLYRTALIILNSKLFENDKEFCISKILSLLSIDNLEMSMKFILSYIILCECKIDSNSLDFVLDYQGFTVIYNNLYSQFAYLSRYGDERVESCRTDQEGNLSELDLEIIQEFKRISTVLLDLLFQIFKYSKCEITNLQKIDDFFVYYLMSTIRSDTFEDLFNNAKFRLLLALNEQYVIALQQFELENKVFEYLLDNQVSKNFVEFLMLQFNRETDKSLQIMMSKIFYLVLSAGQRISMNFFYLNDLNVVVDVLIRNLTNLSEEEELLRNTFLRVLHPLLKNTEWTKTRYRYTDLSKLLEYLSCLDNICSTKDVNFEQISTTKLAFKCLEEMRLEESEKHTTSTFTKGSMKSEDALNSTLASCAVKNGRHFGKFLEPVRTMKSVVRSPFSSPPPPPPSRKA</sequence>
<evidence type="ECO:0000259" key="2">
    <source>
        <dbReference type="Pfam" id="PF09431"/>
    </source>
</evidence>
<gene>
    <name evidence="3" type="ordered locus">Ecym_8074</name>
</gene>
<dbReference type="PANTHER" id="PTHR13357">
    <property type="entry name" value="SH3 ADAPTER PROTEIN SPIN90 NCK INTERACTING PROTEIN WITH SH3 DOMAIN"/>
    <property type="match status" value="1"/>
</dbReference>
<accession>G8JWZ6</accession>
<name>G8JWZ6_ERECY</name>
<keyword evidence="1" id="KW-0175">Coiled coil</keyword>
<dbReference type="InterPro" id="IPR030125">
    <property type="entry name" value="SPIN90/Ldb17"/>
</dbReference>
<dbReference type="InterPro" id="IPR018556">
    <property type="entry name" value="SPIN90/Ldb17_LRD"/>
</dbReference>
<proteinExistence type="predicted"/>
<dbReference type="AlphaFoldDB" id="G8JWZ6"/>
<dbReference type="FunCoup" id="G8JWZ6">
    <property type="interactions" value="14"/>
</dbReference>
<dbReference type="Pfam" id="PF09431">
    <property type="entry name" value="SPIN90_LRD"/>
    <property type="match status" value="1"/>
</dbReference>
<dbReference type="GO" id="GO:0006897">
    <property type="term" value="P:endocytosis"/>
    <property type="evidence" value="ECO:0007669"/>
    <property type="project" value="EnsemblFungi"/>
</dbReference>
<feature type="domain" description="SPIN90/Ldb17 leucine-rich" evidence="2">
    <location>
        <begin position="248"/>
        <end position="382"/>
    </location>
</feature>
<dbReference type="GO" id="GO:0000147">
    <property type="term" value="P:actin cortical patch assembly"/>
    <property type="evidence" value="ECO:0007669"/>
    <property type="project" value="TreeGrafter"/>
</dbReference>
<dbReference type="Proteomes" id="UP000006790">
    <property type="component" value="Chromosome 8"/>
</dbReference>
<dbReference type="eggNOG" id="KOG4035">
    <property type="taxonomic scope" value="Eukaryota"/>
</dbReference>
<dbReference type="KEGG" id="erc:Ecym_8074"/>
<dbReference type="GO" id="GO:0051666">
    <property type="term" value="P:actin cortical patch localization"/>
    <property type="evidence" value="ECO:0007669"/>
    <property type="project" value="TreeGrafter"/>
</dbReference>
<dbReference type="GO" id="GO:0071933">
    <property type="term" value="F:Arp2/3 complex binding"/>
    <property type="evidence" value="ECO:0007669"/>
    <property type="project" value="TreeGrafter"/>
</dbReference>
<organism evidence="3 4">
    <name type="scientific">Eremothecium cymbalariae (strain CBS 270.75 / DBVPG 7215 / KCTC 17166 / NRRL Y-17582)</name>
    <name type="common">Yeast</name>
    <dbReference type="NCBI Taxonomy" id="931890"/>
    <lineage>
        <taxon>Eukaryota</taxon>
        <taxon>Fungi</taxon>
        <taxon>Dikarya</taxon>
        <taxon>Ascomycota</taxon>
        <taxon>Saccharomycotina</taxon>
        <taxon>Saccharomycetes</taxon>
        <taxon>Saccharomycetales</taxon>
        <taxon>Saccharomycetaceae</taxon>
        <taxon>Eremothecium</taxon>
    </lineage>
</organism>
<dbReference type="OMA" id="ISLRHTY"/>
<dbReference type="HOGENOM" id="CLU_017272_2_1_1"/>
<evidence type="ECO:0000313" key="4">
    <source>
        <dbReference type="Proteomes" id="UP000006790"/>
    </source>
</evidence>
<feature type="coiled-coil region" evidence="1">
    <location>
        <begin position="332"/>
        <end position="359"/>
    </location>
</feature>
<dbReference type="OrthoDB" id="445362at2759"/>
<dbReference type="InParanoid" id="G8JWZ6"/>
<dbReference type="PANTHER" id="PTHR13357:SF1">
    <property type="entry name" value="NCK-INTERACTING PROTEIN WITH SH3 DOMAIN"/>
    <property type="match status" value="1"/>
</dbReference>
<dbReference type="RefSeq" id="XP_003648187.1">
    <property type="nucleotide sequence ID" value="XM_003648139.1"/>
</dbReference>
<dbReference type="EMBL" id="CP002504">
    <property type="protein sequence ID" value="AET41370.1"/>
    <property type="molecule type" value="Genomic_DNA"/>
</dbReference>
<dbReference type="GeneID" id="11469852"/>
<dbReference type="GO" id="GO:0030479">
    <property type="term" value="C:actin cortical patch"/>
    <property type="evidence" value="ECO:0007669"/>
    <property type="project" value="EnsemblFungi"/>
</dbReference>
<dbReference type="STRING" id="931890.G8JWZ6"/>
<keyword evidence="4" id="KW-1185">Reference proteome</keyword>
<evidence type="ECO:0000256" key="1">
    <source>
        <dbReference type="SAM" id="Coils"/>
    </source>
</evidence>